<keyword evidence="6" id="KW-0966">Cell projection</keyword>
<keyword evidence="6" id="KW-0282">Flagellum</keyword>
<dbReference type="SMART" id="SM00858">
    <property type="entry name" value="SAF"/>
    <property type="match status" value="1"/>
</dbReference>
<evidence type="ECO:0000256" key="3">
    <source>
        <dbReference type="ARBA" id="ARBA00022764"/>
    </source>
</evidence>
<accession>A0A7V3YG79</accession>
<sequence>MRRWAGAFALLSLLSAVSSAFALTLEVRLREEVVVFQETLTLGDVAEVLYPDPQWERALRSLSLGALPPQGERVISPQEIYARVVGQRVPGLDYIYFSGASVSRVRRGGVPVARETLEEEIHRALKERFPEAERIEVTLLEEPRIVLPTPGFAVVLPKTLKPWGVQGADIVASDGTRKTTVRFALSVYRPVVRARKDLTVHETIDPEDVAVSVEPVSFETEKACTALEEVLGKPVRKTLRAGDPVVPTALGKDVLIKRGDLVTMVAEYGSIVVTTTGKARGEGTLGDRIVVENTSSRKRVEGVIVDERTVRVVVQ</sequence>
<evidence type="ECO:0000256" key="1">
    <source>
        <dbReference type="ARBA" id="ARBA00004418"/>
    </source>
</evidence>
<proteinExistence type="predicted"/>
<evidence type="ECO:0000259" key="5">
    <source>
        <dbReference type="SMART" id="SM00858"/>
    </source>
</evidence>
<keyword evidence="2 4" id="KW-0732">Signal</keyword>
<dbReference type="InterPro" id="IPR017585">
    <property type="entry name" value="SAF_FlgA"/>
</dbReference>
<dbReference type="GO" id="GO:0044780">
    <property type="term" value="P:bacterial-type flagellum assembly"/>
    <property type="evidence" value="ECO:0007669"/>
    <property type="project" value="InterPro"/>
</dbReference>
<dbReference type="AlphaFoldDB" id="A0A7V3YG79"/>
<feature type="signal peptide" evidence="4">
    <location>
        <begin position="1"/>
        <end position="22"/>
    </location>
</feature>
<dbReference type="GO" id="GO:0042597">
    <property type="term" value="C:periplasmic space"/>
    <property type="evidence" value="ECO:0007669"/>
    <property type="project" value="UniProtKB-SubCell"/>
</dbReference>
<name>A0A7V3YG79_9BACT</name>
<dbReference type="PANTHER" id="PTHR36307:SF1">
    <property type="entry name" value="FLAGELLA BASAL BODY P-RING FORMATION PROTEIN FLGA"/>
    <property type="match status" value="1"/>
</dbReference>
<feature type="domain" description="SAF" evidence="5">
    <location>
        <begin position="189"/>
        <end position="251"/>
    </location>
</feature>
<organism evidence="6">
    <name type="scientific">Candidatus Caldatribacterium californiense</name>
    <dbReference type="NCBI Taxonomy" id="1454726"/>
    <lineage>
        <taxon>Bacteria</taxon>
        <taxon>Pseudomonadati</taxon>
        <taxon>Atribacterota</taxon>
        <taxon>Atribacteria</taxon>
        <taxon>Atribacterales</taxon>
        <taxon>Candidatus Caldatribacteriaceae</taxon>
        <taxon>Candidatus Caldatribacterium</taxon>
    </lineage>
</organism>
<protein>
    <submittedName>
        <fullName evidence="6">Flagellar basal body P-ring formation protein FlgA</fullName>
    </submittedName>
</protein>
<keyword evidence="3" id="KW-0574">Periplasm</keyword>
<gene>
    <name evidence="6" type="primary">flgA</name>
    <name evidence="6" type="ORF">ENV30_04290</name>
</gene>
<dbReference type="NCBIfam" id="TIGR03170">
    <property type="entry name" value="flgA_cterm"/>
    <property type="match status" value="1"/>
</dbReference>
<comment type="subcellular location">
    <subcellularLocation>
        <location evidence="1">Periplasm</location>
    </subcellularLocation>
</comment>
<dbReference type="InterPro" id="IPR013974">
    <property type="entry name" value="SAF"/>
</dbReference>
<dbReference type="EMBL" id="DTFV01000059">
    <property type="protein sequence ID" value="HGI30513.1"/>
    <property type="molecule type" value="Genomic_DNA"/>
</dbReference>
<dbReference type="InterPro" id="IPR039246">
    <property type="entry name" value="Flagellar_FlgA"/>
</dbReference>
<dbReference type="Pfam" id="PF13144">
    <property type="entry name" value="ChapFlgA"/>
    <property type="match status" value="1"/>
</dbReference>
<evidence type="ECO:0000256" key="4">
    <source>
        <dbReference type="SAM" id="SignalP"/>
    </source>
</evidence>
<keyword evidence="6" id="KW-0969">Cilium</keyword>
<dbReference type="PANTHER" id="PTHR36307">
    <property type="entry name" value="FLAGELLA BASAL BODY P-RING FORMATION PROTEIN FLGA"/>
    <property type="match status" value="1"/>
</dbReference>
<dbReference type="CDD" id="cd11614">
    <property type="entry name" value="SAF_CpaB_FlgA_like"/>
    <property type="match status" value="1"/>
</dbReference>
<dbReference type="Gene3D" id="2.30.30.760">
    <property type="match status" value="1"/>
</dbReference>
<comment type="caution">
    <text evidence="6">The sequence shown here is derived from an EMBL/GenBank/DDBJ whole genome shotgun (WGS) entry which is preliminary data.</text>
</comment>
<evidence type="ECO:0000313" key="6">
    <source>
        <dbReference type="EMBL" id="HGI30513.1"/>
    </source>
</evidence>
<feature type="chain" id="PRO_5030718439" evidence="4">
    <location>
        <begin position="23"/>
        <end position="315"/>
    </location>
</feature>
<dbReference type="Gene3D" id="3.90.1210.10">
    <property type="entry name" value="Antifreeze-like/N-acetylneuraminic acid synthase C-terminal domain"/>
    <property type="match status" value="1"/>
</dbReference>
<evidence type="ECO:0000256" key="2">
    <source>
        <dbReference type="ARBA" id="ARBA00022729"/>
    </source>
</evidence>
<reference evidence="6" key="1">
    <citation type="journal article" date="2020" name="mSystems">
        <title>Genome- and Community-Level Interaction Insights into Carbon Utilization and Element Cycling Functions of Hydrothermarchaeota in Hydrothermal Sediment.</title>
        <authorList>
            <person name="Zhou Z."/>
            <person name="Liu Y."/>
            <person name="Xu W."/>
            <person name="Pan J."/>
            <person name="Luo Z.H."/>
            <person name="Li M."/>
        </authorList>
    </citation>
    <scope>NUCLEOTIDE SEQUENCE [LARGE SCALE GENOMIC DNA]</scope>
    <source>
        <strain evidence="6">SpSt-747</strain>
    </source>
</reference>